<protein>
    <submittedName>
        <fullName evidence="2">Uncharacterized protein</fullName>
    </submittedName>
</protein>
<evidence type="ECO:0000256" key="1">
    <source>
        <dbReference type="SAM" id="MobiDB-lite"/>
    </source>
</evidence>
<sequence length="65" mass="6897">MAAAQGQGQGQAQGQDSGAIPSGTGDHGQPVQNRQIKSLQFSEPSKAVFVEDEKGRPSLQYNQKQ</sequence>
<gene>
    <name evidence="2" type="ORF">CGI_10021378</name>
</gene>
<proteinExistence type="predicted"/>
<dbReference type="HOGENOM" id="CLU_2851829_0_0_1"/>
<evidence type="ECO:0000313" key="2">
    <source>
        <dbReference type="EMBL" id="EKC41495.1"/>
    </source>
</evidence>
<name>K1RIR0_MAGGI</name>
<accession>K1RIR0</accession>
<feature type="region of interest" description="Disordered" evidence="1">
    <location>
        <begin position="1"/>
        <end position="65"/>
    </location>
</feature>
<reference evidence="2" key="1">
    <citation type="journal article" date="2012" name="Nature">
        <title>The oyster genome reveals stress adaptation and complexity of shell formation.</title>
        <authorList>
            <person name="Zhang G."/>
            <person name="Fang X."/>
            <person name="Guo X."/>
            <person name="Li L."/>
            <person name="Luo R."/>
            <person name="Xu F."/>
            <person name="Yang P."/>
            <person name="Zhang L."/>
            <person name="Wang X."/>
            <person name="Qi H."/>
            <person name="Xiong Z."/>
            <person name="Que H."/>
            <person name="Xie Y."/>
            <person name="Holland P.W."/>
            <person name="Paps J."/>
            <person name="Zhu Y."/>
            <person name="Wu F."/>
            <person name="Chen Y."/>
            <person name="Wang J."/>
            <person name="Peng C."/>
            <person name="Meng J."/>
            <person name="Yang L."/>
            <person name="Liu J."/>
            <person name="Wen B."/>
            <person name="Zhang N."/>
            <person name="Huang Z."/>
            <person name="Zhu Q."/>
            <person name="Feng Y."/>
            <person name="Mount A."/>
            <person name="Hedgecock D."/>
            <person name="Xu Z."/>
            <person name="Liu Y."/>
            <person name="Domazet-Loso T."/>
            <person name="Du Y."/>
            <person name="Sun X."/>
            <person name="Zhang S."/>
            <person name="Liu B."/>
            <person name="Cheng P."/>
            <person name="Jiang X."/>
            <person name="Li J."/>
            <person name="Fan D."/>
            <person name="Wang W."/>
            <person name="Fu W."/>
            <person name="Wang T."/>
            <person name="Wang B."/>
            <person name="Zhang J."/>
            <person name="Peng Z."/>
            <person name="Li Y."/>
            <person name="Li N."/>
            <person name="Wang J."/>
            <person name="Chen M."/>
            <person name="He Y."/>
            <person name="Tan F."/>
            <person name="Song X."/>
            <person name="Zheng Q."/>
            <person name="Huang R."/>
            <person name="Yang H."/>
            <person name="Du X."/>
            <person name="Chen L."/>
            <person name="Yang M."/>
            <person name="Gaffney P.M."/>
            <person name="Wang S."/>
            <person name="Luo L."/>
            <person name="She Z."/>
            <person name="Ming Y."/>
            <person name="Huang W."/>
            <person name="Zhang S."/>
            <person name="Huang B."/>
            <person name="Zhang Y."/>
            <person name="Qu T."/>
            <person name="Ni P."/>
            <person name="Miao G."/>
            <person name="Wang J."/>
            <person name="Wang Q."/>
            <person name="Steinberg C.E."/>
            <person name="Wang H."/>
            <person name="Li N."/>
            <person name="Qian L."/>
            <person name="Zhang G."/>
            <person name="Li Y."/>
            <person name="Yang H."/>
            <person name="Liu X."/>
            <person name="Wang J."/>
            <person name="Yin Y."/>
            <person name="Wang J."/>
        </authorList>
    </citation>
    <scope>NUCLEOTIDE SEQUENCE [LARGE SCALE GENOMIC DNA]</scope>
    <source>
        <strain evidence="2">05x7-T-G4-1.051#20</strain>
    </source>
</reference>
<feature type="compositionally biased region" description="Polar residues" evidence="1">
    <location>
        <begin position="30"/>
        <end position="43"/>
    </location>
</feature>
<organism evidence="2">
    <name type="scientific">Magallana gigas</name>
    <name type="common">Pacific oyster</name>
    <name type="synonym">Crassostrea gigas</name>
    <dbReference type="NCBI Taxonomy" id="29159"/>
    <lineage>
        <taxon>Eukaryota</taxon>
        <taxon>Metazoa</taxon>
        <taxon>Spiralia</taxon>
        <taxon>Lophotrochozoa</taxon>
        <taxon>Mollusca</taxon>
        <taxon>Bivalvia</taxon>
        <taxon>Autobranchia</taxon>
        <taxon>Pteriomorphia</taxon>
        <taxon>Ostreida</taxon>
        <taxon>Ostreoidea</taxon>
        <taxon>Ostreidae</taxon>
        <taxon>Magallana</taxon>
    </lineage>
</organism>
<dbReference type="InParanoid" id="K1RIR0"/>
<dbReference type="AlphaFoldDB" id="K1RIR0"/>
<feature type="compositionally biased region" description="Low complexity" evidence="1">
    <location>
        <begin position="1"/>
        <end position="15"/>
    </location>
</feature>
<dbReference type="EMBL" id="JH817869">
    <property type="protein sequence ID" value="EKC41495.1"/>
    <property type="molecule type" value="Genomic_DNA"/>
</dbReference>